<name>A0ABQ3T0A4_9ACTN</name>
<comment type="caution">
    <text evidence="1">The sequence shown here is derived from an EMBL/GenBank/DDBJ whole genome shotgun (WGS) entry which is preliminary data.</text>
</comment>
<evidence type="ECO:0000313" key="1">
    <source>
        <dbReference type="EMBL" id="GHI73801.1"/>
    </source>
</evidence>
<dbReference type="Proteomes" id="UP000613974">
    <property type="component" value="Unassembled WGS sequence"/>
</dbReference>
<proteinExistence type="predicted"/>
<gene>
    <name evidence="1" type="ORF">Snoj_77190</name>
</gene>
<protein>
    <submittedName>
        <fullName evidence="1">Uncharacterized protein</fullName>
    </submittedName>
</protein>
<reference evidence="2" key="1">
    <citation type="submission" date="2023-07" db="EMBL/GenBank/DDBJ databases">
        <title>Whole genome shotgun sequence of Streptomyces nojiriensis NBRC 13794.</title>
        <authorList>
            <person name="Komaki H."/>
            <person name="Tamura T."/>
        </authorList>
    </citation>
    <scope>NUCLEOTIDE SEQUENCE [LARGE SCALE GENOMIC DNA]</scope>
    <source>
        <strain evidence="2">NBRC 13794</strain>
    </source>
</reference>
<keyword evidence="2" id="KW-1185">Reference proteome</keyword>
<dbReference type="EMBL" id="BNEC01000005">
    <property type="protein sequence ID" value="GHI73801.1"/>
    <property type="molecule type" value="Genomic_DNA"/>
</dbReference>
<organism evidence="1 2">
    <name type="scientific">Streptomyces nojiriensis</name>
    <dbReference type="NCBI Taxonomy" id="66374"/>
    <lineage>
        <taxon>Bacteria</taxon>
        <taxon>Bacillati</taxon>
        <taxon>Actinomycetota</taxon>
        <taxon>Actinomycetes</taxon>
        <taxon>Kitasatosporales</taxon>
        <taxon>Streptomycetaceae</taxon>
        <taxon>Streptomyces</taxon>
    </lineage>
</organism>
<evidence type="ECO:0000313" key="2">
    <source>
        <dbReference type="Proteomes" id="UP000613974"/>
    </source>
</evidence>
<sequence length="51" mass="5730">MSQRRDVFTVDTDDALPARVAVIREPSEDLLGRALIGWERFLGTLRGVSDE</sequence>
<accession>A0ABQ3T0A4</accession>